<dbReference type="InterPro" id="IPR058792">
    <property type="entry name" value="Beta-barrel_RND_2"/>
</dbReference>
<dbReference type="PROSITE" id="PS51257">
    <property type="entry name" value="PROKAR_LIPOPROTEIN"/>
    <property type="match status" value="1"/>
</dbReference>
<feature type="domain" description="CzcB-like barrel-sandwich hybrid" evidence="5">
    <location>
        <begin position="109"/>
        <end position="237"/>
    </location>
</feature>
<feature type="region of interest" description="Disordered" evidence="3">
    <location>
        <begin position="25"/>
        <end position="68"/>
    </location>
</feature>
<comment type="caution">
    <text evidence="7">The sequence shown here is derived from an EMBL/GenBank/DDBJ whole genome shotgun (WGS) entry which is preliminary data.</text>
</comment>
<dbReference type="Gene3D" id="2.40.30.170">
    <property type="match status" value="1"/>
</dbReference>
<dbReference type="RefSeq" id="WP_192027728.1">
    <property type="nucleotide sequence ID" value="NZ_JACYTR010000002.1"/>
</dbReference>
<feature type="domain" description="CzcB-like C-terminal circularly permuted SH3-like" evidence="6">
    <location>
        <begin position="322"/>
        <end position="381"/>
    </location>
</feature>
<dbReference type="Gene3D" id="2.40.420.20">
    <property type="match status" value="1"/>
</dbReference>
<evidence type="ECO:0000256" key="3">
    <source>
        <dbReference type="SAM" id="MobiDB-lite"/>
    </source>
</evidence>
<dbReference type="GO" id="GO:0060003">
    <property type="term" value="P:copper ion export"/>
    <property type="evidence" value="ECO:0007669"/>
    <property type="project" value="TreeGrafter"/>
</dbReference>
<protein>
    <submittedName>
        <fullName evidence="7">Efflux RND transporter periplasmic adaptor subunit</fullName>
    </submittedName>
</protein>
<dbReference type="PANTHER" id="PTHR30097:SF15">
    <property type="entry name" value="CATION EFFLUX SYSTEM PROTEIN CUSB"/>
    <property type="match status" value="1"/>
</dbReference>
<evidence type="ECO:0000256" key="1">
    <source>
        <dbReference type="ARBA" id="ARBA00009477"/>
    </source>
</evidence>
<dbReference type="EMBL" id="JACYTR010000002">
    <property type="protein sequence ID" value="MBD8524375.1"/>
    <property type="molecule type" value="Genomic_DNA"/>
</dbReference>
<feature type="domain" description="CusB-like beta-barrel" evidence="4">
    <location>
        <begin position="241"/>
        <end position="311"/>
    </location>
</feature>
<dbReference type="SUPFAM" id="SSF111369">
    <property type="entry name" value="HlyD-like secretion proteins"/>
    <property type="match status" value="1"/>
</dbReference>
<dbReference type="Pfam" id="PF25975">
    <property type="entry name" value="CzcB_C"/>
    <property type="match status" value="1"/>
</dbReference>
<reference evidence="7 8" key="1">
    <citation type="submission" date="2020-09" db="EMBL/GenBank/DDBJ databases">
        <title>Pseudoxanthomonas sp. CAU 1598 isolated from sand of Yaerae Beach.</title>
        <authorList>
            <person name="Kim W."/>
        </authorList>
    </citation>
    <scope>NUCLEOTIDE SEQUENCE [LARGE SCALE GENOMIC DNA]</scope>
    <source>
        <strain evidence="7 8">CAU 1598</strain>
    </source>
</reference>
<dbReference type="GO" id="GO:0015679">
    <property type="term" value="P:plasma membrane copper ion transport"/>
    <property type="evidence" value="ECO:0007669"/>
    <property type="project" value="TreeGrafter"/>
</dbReference>
<dbReference type="InterPro" id="IPR006143">
    <property type="entry name" value="RND_pump_MFP"/>
</dbReference>
<dbReference type="Proteomes" id="UP000613768">
    <property type="component" value="Unassembled WGS sequence"/>
</dbReference>
<name>A0AAW3ZFY1_9GAMM</name>
<dbReference type="AlphaFoldDB" id="A0AAW3ZFY1"/>
<dbReference type="InterPro" id="IPR058649">
    <property type="entry name" value="CzcB_C"/>
</dbReference>
<evidence type="ECO:0000313" key="7">
    <source>
        <dbReference type="EMBL" id="MBD8524375.1"/>
    </source>
</evidence>
<evidence type="ECO:0000259" key="4">
    <source>
        <dbReference type="Pfam" id="PF25954"/>
    </source>
</evidence>
<dbReference type="GO" id="GO:0030288">
    <property type="term" value="C:outer membrane-bounded periplasmic space"/>
    <property type="evidence" value="ECO:0007669"/>
    <property type="project" value="TreeGrafter"/>
</dbReference>
<keyword evidence="2" id="KW-0813">Transport</keyword>
<evidence type="ECO:0000256" key="2">
    <source>
        <dbReference type="ARBA" id="ARBA00022448"/>
    </source>
</evidence>
<sequence length="395" mass="42121">MMMINRTLAIALASLLLLSACTDDSNPSVAKQRDHADRAATADGGENHNDDGDEHGDEHGDEAHDEEAPRWNATSLEAAGIRLEALQPQVLSETLRAPGEVVDNGYGTTLITPRIDALVVKRHARLGEEVPKGAPLVTLSSVEVAEAQSALRLAEQEWKRVQALGRDAVSGRRYGEAQIAAEQARATAQAYGMGSDVEVNARGDFTLKAPHAGRITQDAFVIGQRIESGQVLFRLVDESIVWVDAKLPAEQAHRIAIGAEAEVALGQLRLRGKVMQHAHHTSEDTRNAKIRLEVPNAGDRLHGGDFVDVYLPAGEPGPAQLALPTAALVQMEGETVAFRQDGESIEPVPVRTGAVIGDQTVILSGLAAGDRVVIEGAYVLKSQALKSQLGEGHAH</sequence>
<dbReference type="GO" id="GO:0022857">
    <property type="term" value="F:transmembrane transporter activity"/>
    <property type="evidence" value="ECO:0007669"/>
    <property type="project" value="InterPro"/>
</dbReference>
<keyword evidence="8" id="KW-1185">Reference proteome</keyword>
<evidence type="ECO:0000313" key="8">
    <source>
        <dbReference type="Proteomes" id="UP000613768"/>
    </source>
</evidence>
<gene>
    <name evidence="7" type="ORF">IFO71_01355</name>
</gene>
<accession>A0AAW3ZFY1</accession>
<dbReference type="Pfam" id="PF25973">
    <property type="entry name" value="BSH_CzcB"/>
    <property type="match status" value="1"/>
</dbReference>
<proteinExistence type="inferred from homology"/>
<dbReference type="InterPro" id="IPR051909">
    <property type="entry name" value="MFP_Cation_Efflux"/>
</dbReference>
<dbReference type="GO" id="GO:0046914">
    <property type="term" value="F:transition metal ion binding"/>
    <property type="evidence" value="ECO:0007669"/>
    <property type="project" value="TreeGrafter"/>
</dbReference>
<organism evidence="7 8">
    <name type="scientific">Pseudomarimonas arenosa</name>
    <dbReference type="NCBI Taxonomy" id="2774145"/>
    <lineage>
        <taxon>Bacteria</taxon>
        <taxon>Pseudomonadati</taxon>
        <taxon>Pseudomonadota</taxon>
        <taxon>Gammaproteobacteria</taxon>
        <taxon>Lysobacterales</taxon>
        <taxon>Lysobacteraceae</taxon>
        <taxon>Pseudomarimonas</taxon>
    </lineage>
</organism>
<feature type="compositionally biased region" description="Basic and acidic residues" evidence="3">
    <location>
        <begin position="31"/>
        <end position="68"/>
    </location>
</feature>
<dbReference type="Gene3D" id="2.40.50.100">
    <property type="match status" value="1"/>
</dbReference>
<dbReference type="Pfam" id="PF25954">
    <property type="entry name" value="Beta-barrel_RND_2"/>
    <property type="match status" value="1"/>
</dbReference>
<evidence type="ECO:0000259" key="6">
    <source>
        <dbReference type="Pfam" id="PF25975"/>
    </source>
</evidence>
<dbReference type="NCBIfam" id="TIGR01730">
    <property type="entry name" value="RND_mfp"/>
    <property type="match status" value="1"/>
</dbReference>
<evidence type="ECO:0000259" key="5">
    <source>
        <dbReference type="Pfam" id="PF25973"/>
    </source>
</evidence>
<comment type="similarity">
    <text evidence="1">Belongs to the membrane fusion protein (MFP) (TC 8.A.1) family.</text>
</comment>
<dbReference type="Gene3D" id="1.10.287.470">
    <property type="entry name" value="Helix hairpin bin"/>
    <property type="match status" value="1"/>
</dbReference>
<dbReference type="PANTHER" id="PTHR30097">
    <property type="entry name" value="CATION EFFLUX SYSTEM PROTEIN CUSB"/>
    <property type="match status" value="1"/>
</dbReference>
<dbReference type="GO" id="GO:0016020">
    <property type="term" value="C:membrane"/>
    <property type="evidence" value="ECO:0007669"/>
    <property type="project" value="InterPro"/>
</dbReference>
<dbReference type="InterPro" id="IPR058647">
    <property type="entry name" value="BSH_CzcB-like"/>
</dbReference>